<sequence>MKTGFRTVRLEFSIIETEIKHTQGVCGGDARIRNTRIPVWTLVSLRQQGATDRDQLDAYPSLIQSDLEAAWKYYQHHQGEIDQAIASQDDD</sequence>
<dbReference type="SUPFAM" id="SSF46689">
    <property type="entry name" value="Homeodomain-like"/>
    <property type="match status" value="1"/>
</dbReference>
<organism evidence="1 2">
    <name type="scientific">Candidatus Thiomargarita nelsonii</name>
    <dbReference type="NCBI Taxonomy" id="1003181"/>
    <lineage>
        <taxon>Bacteria</taxon>
        <taxon>Pseudomonadati</taxon>
        <taxon>Pseudomonadota</taxon>
        <taxon>Gammaproteobacteria</taxon>
        <taxon>Thiotrichales</taxon>
        <taxon>Thiotrichaceae</taxon>
        <taxon>Thiomargarita</taxon>
    </lineage>
</organism>
<dbReference type="InterPro" id="IPR007367">
    <property type="entry name" value="DUF433"/>
</dbReference>
<dbReference type="PANTHER" id="PTHR34849:SF4">
    <property type="entry name" value="SLR1209 PROTEIN"/>
    <property type="match status" value="1"/>
</dbReference>
<dbReference type="Gene3D" id="1.10.10.10">
    <property type="entry name" value="Winged helix-like DNA-binding domain superfamily/Winged helix DNA-binding domain"/>
    <property type="match status" value="1"/>
</dbReference>
<accession>A0A4E0QPZ2</accession>
<evidence type="ECO:0000313" key="1">
    <source>
        <dbReference type="EMBL" id="TGO03169.1"/>
    </source>
</evidence>
<name>A0A4E0QPZ2_9GAMM</name>
<dbReference type="Proteomes" id="UP000030428">
    <property type="component" value="Unassembled WGS sequence"/>
</dbReference>
<reference evidence="1 2" key="1">
    <citation type="journal article" date="2016" name="Front. Microbiol.">
        <title>Single-Cell (Meta-)Genomics of a Dimorphic Candidatus Thiomargarita nelsonii Reveals Genomic Plasticity.</title>
        <authorList>
            <person name="Flood B.E."/>
            <person name="Fliss P."/>
            <person name="Jones D.S."/>
            <person name="Dick G.J."/>
            <person name="Jain S."/>
            <person name="Kaster A.K."/>
            <person name="Winkel M."/>
            <person name="Mussmann M."/>
            <person name="Bailey J."/>
        </authorList>
    </citation>
    <scope>NUCLEOTIDE SEQUENCE [LARGE SCALE GENOMIC DNA]</scope>
    <source>
        <strain evidence="1">Hydrate Ridge</strain>
    </source>
</reference>
<dbReference type="InterPro" id="IPR036388">
    <property type="entry name" value="WH-like_DNA-bd_sf"/>
</dbReference>
<dbReference type="AlphaFoldDB" id="A0A4E0QPZ2"/>
<evidence type="ECO:0000313" key="2">
    <source>
        <dbReference type="Proteomes" id="UP000030428"/>
    </source>
</evidence>
<gene>
    <name evidence="1" type="ORF">PN36_11895</name>
</gene>
<dbReference type="EMBL" id="JSZA02000036">
    <property type="protein sequence ID" value="TGO03169.1"/>
    <property type="molecule type" value="Genomic_DNA"/>
</dbReference>
<dbReference type="Pfam" id="PF04255">
    <property type="entry name" value="DUF433"/>
    <property type="match status" value="1"/>
</dbReference>
<dbReference type="PANTHER" id="PTHR34849">
    <property type="entry name" value="SSL5025 PROTEIN"/>
    <property type="match status" value="1"/>
</dbReference>
<evidence type="ECO:0008006" key="3">
    <source>
        <dbReference type="Google" id="ProtNLM"/>
    </source>
</evidence>
<keyword evidence="2" id="KW-1185">Reference proteome</keyword>
<protein>
    <recommendedName>
        <fullName evidence="3">Protein containing DUF433</fullName>
    </recommendedName>
</protein>
<comment type="caution">
    <text evidence="1">The sequence shown here is derived from an EMBL/GenBank/DDBJ whole genome shotgun (WGS) entry which is preliminary data.</text>
</comment>
<dbReference type="InterPro" id="IPR009057">
    <property type="entry name" value="Homeodomain-like_sf"/>
</dbReference>
<proteinExistence type="predicted"/>